<dbReference type="InterPro" id="IPR041588">
    <property type="entry name" value="Integrase_H2C2"/>
</dbReference>
<dbReference type="GO" id="GO:0003676">
    <property type="term" value="F:nucleic acid binding"/>
    <property type="evidence" value="ECO:0007669"/>
    <property type="project" value="InterPro"/>
</dbReference>
<sequence length="170" mass="19800">MTLCSRLIINTITNESHYSIYSGHLSEDRTHEKLKKCAWWPSWRKETIEYCHSCDRCQKANRSTGKKFGLMIHIREPKSPWKVIYMEWVTALPPSGDKSYNACLVIVDRYNKTPIFLPCHKDDTAMDTALLLWSRVISHTGLFENIISDRDPKCTSALWTNLHRLFGPKL</sequence>
<proteinExistence type="predicted"/>
<dbReference type="AlphaFoldDB" id="A0A9Q3PCR4"/>
<accession>A0A9Q3PCR4</accession>
<gene>
    <name evidence="2" type="ORF">O181_096160</name>
</gene>
<dbReference type="OrthoDB" id="3158924at2759"/>
<name>A0A9Q3PCR4_9BASI</name>
<dbReference type="Pfam" id="PF17921">
    <property type="entry name" value="Integrase_H2C2"/>
    <property type="match status" value="1"/>
</dbReference>
<dbReference type="SUPFAM" id="SSF53098">
    <property type="entry name" value="Ribonuclease H-like"/>
    <property type="match status" value="1"/>
</dbReference>
<keyword evidence="3" id="KW-1185">Reference proteome</keyword>
<protein>
    <recommendedName>
        <fullName evidence="1">Integrase zinc-binding domain-containing protein</fullName>
    </recommendedName>
</protein>
<dbReference type="PANTHER" id="PTHR37984">
    <property type="entry name" value="PROTEIN CBG26694"/>
    <property type="match status" value="1"/>
</dbReference>
<comment type="caution">
    <text evidence="2">The sequence shown here is derived from an EMBL/GenBank/DDBJ whole genome shotgun (WGS) entry which is preliminary data.</text>
</comment>
<dbReference type="Gene3D" id="1.10.340.70">
    <property type="match status" value="1"/>
</dbReference>
<dbReference type="InterPro" id="IPR050951">
    <property type="entry name" value="Retrovirus_Pol_polyprotein"/>
</dbReference>
<dbReference type="Gene3D" id="3.30.420.10">
    <property type="entry name" value="Ribonuclease H-like superfamily/Ribonuclease H"/>
    <property type="match status" value="1"/>
</dbReference>
<dbReference type="InterPro" id="IPR036397">
    <property type="entry name" value="RNaseH_sf"/>
</dbReference>
<organism evidence="2 3">
    <name type="scientific">Austropuccinia psidii MF-1</name>
    <dbReference type="NCBI Taxonomy" id="1389203"/>
    <lineage>
        <taxon>Eukaryota</taxon>
        <taxon>Fungi</taxon>
        <taxon>Dikarya</taxon>
        <taxon>Basidiomycota</taxon>
        <taxon>Pucciniomycotina</taxon>
        <taxon>Pucciniomycetes</taxon>
        <taxon>Pucciniales</taxon>
        <taxon>Sphaerophragmiaceae</taxon>
        <taxon>Austropuccinia</taxon>
    </lineage>
</organism>
<dbReference type="EMBL" id="AVOT02063916">
    <property type="protein sequence ID" value="MBW0556445.1"/>
    <property type="molecule type" value="Genomic_DNA"/>
</dbReference>
<reference evidence="2" key="1">
    <citation type="submission" date="2021-03" db="EMBL/GenBank/DDBJ databases">
        <title>Draft genome sequence of rust myrtle Austropuccinia psidii MF-1, a brazilian biotype.</title>
        <authorList>
            <person name="Quecine M.C."/>
            <person name="Pachon D.M.R."/>
            <person name="Bonatelli M.L."/>
            <person name="Correr F.H."/>
            <person name="Franceschini L.M."/>
            <person name="Leite T.F."/>
            <person name="Margarido G.R.A."/>
            <person name="Almeida C.A."/>
            <person name="Ferrarezi J.A."/>
            <person name="Labate C.A."/>
        </authorList>
    </citation>
    <scope>NUCLEOTIDE SEQUENCE</scope>
    <source>
        <strain evidence="2">MF-1</strain>
    </source>
</reference>
<evidence type="ECO:0000313" key="2">
    <source>
        <dbReference type="EMBL" id="MBW0556445.1"/>
    </source>
</evidence>
<dbReference type="InterPro" id="IPR012337">
    <property type="entry name" value="RNaseH-like_sf"/>
</dbReference>
<evidence type="ECO:0000259" key="1">
    <source>
        <dbReference type="Pfam" id="PF17921"/>
    </source>
</evidence>
<dbReference type="Proteomes" id="UP000765509">
    <property type="component" value="Unassembled WGS sequence"/>
</dbReference>
<dbReference type="PANTHER" id="PTHR37984:SF5">
    <property type="entry name" value="PROTEIN NYNRIN-LIKE"/>
    <property type="match status" value="1"/>
</dbReference>
<evidence type="ECO:0000313" key="3">
    <source>
        <dbReference type="Proteomes" id="UP000765509"/>
    </source>
</evidence>
<feature type="domain" description="Integrase zinc-binding" evidence="1">
    <location>
        <begin position="10"/>
        <end position="62"/>
    </location>
</feature>